<dbReference type="InterPro" id="IPR047149">
    <property type="entry name" value="KIF11-like"/>
</dbReference>
<evidence type="ECO:0000256" key="2">
    <source>
        <dbReference type="ARBA" id="ARBA00022490"/>
    </source>
</evidence>
<keyword evidence="8" id="KW-1133">Transmembrane helix</keyword>
<dbReference type="PANTHER" id="PTHR47970">
    <property type="entry name" value="KINESIN-LIKE PROTEIN KIF11"/>
    <property type="match status" value="1"/>
</dbReference>
<dbReference type="PANTHER" id="PTHR47970:SF12">
    <property type="entry name" value="KINESIN FAMILY MEMBER 11"/>
    <property type="match status" value="1"/>
</dbReference>
<evidence type="ECO:0000256" key="1">
    <source>
        <dbReference type="ARBA" id="ARBA00004245"/>
    </source>
</evidence>
<feature type="domain" description="C3H1-type" evidence="9">
    <location>
        <begin position="3504"/>
        <end position="3532"/>
    </location>
</feature>
<organism evidence="10 11">
    <name type="scientific">Babesia ovata</name>
    <dbReference type="NCBI Taxonomy" id="189622"/>
    <lineage>
        <taxon>Eukaryota</taxon>
        <taxon>Sar</taxon>
        <taxon>Alveolata</taxon>
        <taxon>Apicomplexa</taxon>
        <taxon>Aconoidasida</taxon>
        <taxon>Piroplasmida</taxon>
        <taxon>Babesiidae</taxon>
        <taxon>Babesia</taxon>
    </lineage>
</organism>
<dbReference type="GO" id="GO:0008270">
    <property type="term" value="F:zinc ion binding"/>
    <property type="evidence" value="ECO:0007669"/>
    <property type="project" value="UniProtKB-KW"/>
</dbReference>
<keyword evidence="2" id="KW-0963">Cytoplasm</keyword>
<evidence type="ECO:0000313" key="10">
    <source>
        <dbReference type="EMBL" id="GBE63015.1"/>
    </source>
</evidence>
<evidence type="ECO:0000256" key="8">
    <source>
        <dbReference type="SAM" id="Phobius"/>
    </source>
</evidence>
<keyword evidence="8" id="KW-0472">Membrane</keyword>
<protein>
    <recommendedName>
        <fullName evidence="9">C3H1-type domain-containing protein</fullName>
    </recommendedName>
</protein>
<accession>A0A2H6KJ42</accession>
<dbReference type="InterPro" id="IPR000571">
    <property type="entry name" value="Znf_CCCH"/>
</dbReference>
<feature type="zinc finger region" description="C3H1-type" evidence="5">
    <location>
        <begin position="3504"/>
        <end position="3532"/>
    </location>
</feature>
<dbReference type="Proteomes" id="UP000236319">
    <property type="component" value="Unassembled WGS sequence"/>
</dbReference>
<dbReference type="RefSeq" id="XP_028869258.1">
    <property type="nucleotide sequence ID" value="XM_029013425.1"/>
</dbReference>
<evidence type="ECO:0000313" key="11">
    <source>
        <dbReference type="Proteomes" id="UP000236319"/>
    </source>
</evidence>
<gene>
    <name evidence="10" type="ORF">BOVATA_045080</name>
</gene>
<keyword evidence="6" id="KW-0175">Coiled coil</keyword>
<keyword evidence="5" id="KW-0863">Zinc-finger</keyword>
<keyword evidence="8" id="KW-0812">Transmembrane</keyword>
<sequence>MSFLHGVLDNIKPKLGQHKETLNTAIDSLNNKNDNGITKYRAAVAAVAKGVHTYNESVSKSNDAVKSVITSLQEYTKQEKGALIIGLNNIQVSENSRPQDVERAVGLINSKLEECKKNAETFTSALDITIDKNPLNNAISDLNDKLRDKLENVRKTVEYESERLEGVKEQEEKVLKATTDKISEVLDALRCNVDSKIGEQVKLLVGALRKKFEPILPLLKQIDESLREYVRNLADWMATTKKYINEVKDTDVKKILNEAGADFTSRKHNITDAVKLLDKKREELDNHITYVKGELERMAREVESAVTGLNEQLKADLGRMEESVTGPLGGIVEKSGDFDREFKKTKEAISGAIENVRQDIGRLQSLTELDEIDAAYGGTKVQVPLLKVINKRNAFRTLTTYLSKLETDISSKLQEVMTQIGTGIAKSGDLTAVENALGENLLPNKLQNLHNSVFTNPPNINIVQIEGLNMTDVYKLILKSKLSSYTSGIGSVKSKLLSRTSHTLQASDLQHLFTDIGNVVEAVAVHCNAVVTKVMEKVREQVPKDIGTVAEAIEVRFSDFGQLVSQPRGGVTLQHFKDLQGGNGPFTGLPALDSQFEKTINQPLGTLQSTTLPGVFKKNPPTGKDIDVEGTLTDYASHKSKTLTPAVDAIKGEASTITVGHITSVLTTVSSSITEHLNHLTHEITEATNVLNFKLGKLQDDIIGTPKIGKAADAGTLQLIYEHFAKLQGPVSKALKDAEAFVTYVGQAETHYISELKSHTKKAAEDACNKLTTHARRQYVEALKFALQQFAEKVTGELEPLPGMFTADLEQGHKKFMKTFHDSFLNKLKEISAVDPKQFTADKSPLSKASEIFKNASTTFFNALKEQTDFTEDFPKIEPSTKALHTLLTDLGNSKYFDPKFFENLAALNEPLSAFNPRAYGEGNVPPILNALRAGFQPLADELRKQYTNVYEGAKSIEKWVTEVAEKSKVPAEKTSPITKLTDDGERGAKVLLTLLRHIYVSVVYLSKRLEDRKSNWFSQKINKRTLIGTFFFKRGFVVSTAEGNQDGQLRNHDKMKGENVHSLLTNDSGITLIHILYDYLTTYNKICHHTHHPDAKPPRHVRHMLQWLSGLEYSPVYGPLKEHIKTLFPKSKDSDPPAALPLPLSAYPSDITHENLTSTLDKIPAHSHKVLTRILGFGYANGVYACDFNTNADKLSYPSSPASCLDMLVDVLRRLFYQLYFLFKQCTYATHLGGWADCSYGRGVGGTAWSCNDLKCNDHLCPRNCKGHSDCGLKSPLQSYLEDGLPGFLPHQIKSPGCKPTCALTNHSGKPCLTPMGFTEISVIASHTSKAERIKKVLEAFCGNENSPLSKLCAQFSCLFPSAPKTLCDMFTFFYRFLYHWDMDGRAHRLEAFNAAAAKANFEKQYNGFNPAILFGSPKHSHNQEKADLRSLVCSNETAITCGPYLQSINNDVTGVFSKKHAGNYLSWIVYLTETFYDLLKKLYDDCCGTCGGDRPKCRVARGQHTCNVANQQSSDTTSDTCISIVSCQHTRPTIYTYGFVHNDVSLDDEIESLKNSATSSAKSQNDSKIADLKSQLKDHVAKYHSLSESDRTAQLKDIHSRMVSLAELSGKLGEFIGNSEVITKAIKDAINSIINSDNEFKSLRKSPSSTAQPSATVSAVSIDDAELTQKIEHYNKEIERLKPTKTAQNPPLSSEESRLLSSYESKLDALETLSKLNESFKSLKSPQDKPCETLLNNLCSGLEKFLGYQETSKGYTGKGIVYSDLDRLCDGVMSFLHGVLHNIKPKLGQHKTQISVALNSLNNKNDNGITKYRAAVAAVASGVRTYNVKVAASNESVSGPIKKFHKEMQELQNEVSDSKTSNALQVTDRSTKEEVEAAKREVDKKLEQCKENAKTFNDAFNLDTKNNIDMKNAINDLNAKLHERVVVAAKAVKHESERLNELSTKESEELRETEAKIRSVLQGLNDSVNRSITTQVKSLVDFLKNCVCAIKEKLEEINRKLMEYVNELNRWIREADETVHKAMQGARNINIGMPAWEKEGVIKKQAEDMRKKGEHVYWSFSSAKEQVAEKVKNAKDTELTKLETWKDAATAVIGKAQGKCEAILGKSDINDSKNGKNVVIKQQADELKKKATELLNAYSQAYPKVTGLVDKVKDAVSQLETGMKEDLERLQREIVENMKKHVGGMLSDIKDKVEKIKGDKSGTGLEGIKKGLKDYVSGFGNGKLEAAIKFMIEKMVDDSTGIRLYIKWYFGKGKNTALQGKNAEDVRAAIKEKLPGILKNAVLTVPSAKGLTSAIEFDSIANSFESFADGIKNNILHMADDIVLGDIEKQLGFNGSKPSTNYTAFLQYAVGILSIAVFTAISKAASELQSLIETSKIAQLKEAHENAKSLHSDLTTAHEQTSKDEAPTSPSPPGATLEERVKHIKTEVNKGMKDDGSGITVSKTMTTYEAAKGERVGTENKYHNLLTKDIPQAMDAFKTYGLNGVDSVEGKKRELDPIVTTITQELQAIAYHVNKDKKWPLGLGEEPNEKDGITQLLNDLKTNGLSEEDKAWHVDGAHTSKGLLKIKQEITDALGGIKTKAENDFNAAKTAISEVTSFKTLSDAIYQDLKSLVEAFQNAGKDLYQQLKQFKDTKISLRKNDAAAVANSLQQFSRDLSRLQSKLQDGPIAQCTRFIEKDAGSMETYCINALKQNVDGQVRNATETLTTLAKKQYVLSVKSLLTKFAEKVEQELRNLPREIRNDLTVGHKGFMLRMGGVDRPETPSGQEPPAPKSETLLDKILEPVETYDPSRQVSSTTSMKDTFINLVNAFHKYFTPIYQYIETQITAQLKPLPETQRNDDNLNKLTEINSMFNTLLTHLNETQTNKPDRKYLFDHDFTDKLDALKTQLQTFTSHKFTNPHHPELLDALKCGLDDLCTQLDKAYVNGYDGHKETIDFTRLVDNDKLSANGEKLSKVCLTLMETVFHDLEELRVACNSTNGSWRDKQLCLTENDKKLKKQVPNDLGIWLKSHGFKVSEDENTQDGQLRCHDKMMGEDIFKKLITEVRSAKYNNHLETCITNKHTFNVINILRCLHGHLDDYYRATHTRHIPNAKPPCTVNQMLTWMCGLQYNSVFAKLQDHLKTLFPKPNAHKNDPDYSKIPTNLLTLPGTTEIKYDDVKRRLLQACLYSEKTLITILGHGDEHTKYACDYYTNSDKLLYPESPSQCRDLLLDILRRVFYVFTFLHSKCTFSTQHGGWSDCLYGRDIATVNQPCKVHITDKPNSQPTCQPNCQANTEPNCQPTSPLMSYLNDCLPGHLPHDVTSLGCKSSCNSCAKSSPGMPCLPPLGFRAFSGSTRTGKDIYDELSRFLRNKLLSSLSCLLPKPPTSLPEHFGFALCLLQYWHYSLKFGGNDVNKPSLQVALESSITDVSIKLYENPAGLTKAIIQAYGSQFEKHVECEHAHLASLTNLEACFKQKEHCAPYLSSLCHNYYHHLAVKHSNAYLSWIIYLPWTFWNYLQNLYDAFTQIVCQDWGCRTCLHGKQCKRGQHGLTNEKTQAPHCNCPSMVQCKGVAPTLYRYGFYFGDAIALNEGLYYKRCSDFCTQLNNLLKSEYFKNLFDKCDEFLWIIRTTFTFLLLALWSLSLLYLLHIAVLRLDVLRIRSHLRSPASHRIAAQSLLAAARVRALANVKYFSP</sequence>
<dbReference type="VEuPathDB" id="PiroplasmaDB:BOVATA_045080"/>
<evidence type="ECO:0000256" key="6">
    <source>
        <dbReference type="SAM" id="Coils"/>
    </source>
</evidence>
<comment type="caution">
    <text evidence="10">The sequence shown here is derived from an EMBL/GenBank/DDBJ whole genome shotgun (WGS) entry which is preliminary data.</text>
</comment>
<dbReference type="GeneID" id="39876785"/>
<dbReference type="GO" id="GO:0005876">
    <property type="term" value="C:spindle microtubule"/>
    <property type="evidence" value="ECO:0007669"/>
    <property type="project" value="TreeGrafter"/>
</dbReference>
<dbReference type="GO" id="GO:0051231">
    <property type="term" value="P:spindle elongation"/>
    <property type="evidence" value="ECO:0007669"/>
    <property type="project" value="TreeGrafter"/>
</dbReference>
<reference evidence="10 11" key="1">
    <citation type="journal article" date="2017" name="BMC Genomics">
        <title>Whole-genome assembly of Babesia ovata and comparative genomics between closely related pathogens.</title>
        <authorList>
            <person name="Yamagishi J."/>
            <person name="Asada M."/>
            <person name="Hakimi H."/>
            <person name="Tanaka T.Q."/>
            <person name="Sugimoto C."/>
            <person name="Kawazu S."/>
        </authorList>
    </citation>
    <scope>NUCLEOTIDE SEQUENCE [LARGE SCALE GENOMIC DNA]</scope>
    <source>
        <strain evidence="10 11">Miyake</strain>
    </source>
</reference>
<evidence type="ECO:0000256" key="7">
    <source>
        <dbReference type="SAM" id="MobiDB-lite"/>
    </source>
</evidence>
<keyword evidence="4" id="KW-0206">Cytoskeleton</keyword>
<dbReference type="GO" id="GO:0008574">
    <property type="term" value="F:plus-end-directed microtubule motor activity"/>
    <property type="evidence" value="ECO:0007669"/>
    <property type="project" value="TreeGrafter"/>
</dbReference>
<comment type="subcellular location">
    <subcellularLocation>
        <location evidence="1">Cytoplasm</location>
        <location evidence="1">Cytoskeleton</location>
    </subcellularLocation>
</comment>
<feature type="transmembrane region" description="Helical" evidence="8">
    <location>
        <begin position="3604"/>
        <end position="3633"/>
    </location>
</feature>
<evidence type="ECO:0000256" key="5">
    <source>
        <dbReference type="PROSITE-ProRule" id="PRU00723"/>
    </source>
</evidence>
<keyword evidence="5" id="KW-0479">Metal-binding</keyword>
<name>A0A2H6KJ42_9APIC</name>
<dbReference type="EMBL" id="BDSA01000011">
    <property type="protein sequence ID" value="GBE63015.1"/>
    <property type="molecule type" value="Genomic_DNA"/>
</dbReference>
<evidence type="ECO:0000259" key="9">
    <source>
        <dbReference type="PROSITE" id="PS50103"/>
    </source>
</evidence>
<keyword evidence="11" id="KW-1185">Reference proteome</keyword>
<evidence type="ECO:0000256" key="3">
    <source>
        <dbReference type="ARBA" id="ARBA00023175"/>
    </source>
</evidence>
<keyword evidence="5" id="KW-0862">Zinc</keyword>
<proteinExistence type="predicted"/>
<dbReference type="GO" id="GO:0090307">
    <property type="term" value="P:mitotic spindle assembly"/>
    <property type="evidence" value="ECO:0007669"/>
    <property type="project" value="TreeGrafter"/>
</dbReference>
<dbReference type="PROSITE" id="PS50103">
    <property type="entry name" value="ZF_C3H1"/>
    <property type="match status" value="1"/>
</dbReference>
<feature type="coiled-coil region" evidence="6">
    <location>
        <begin position="136"/>
        <end position="170"/>
    </location>
</feature>
<feature type="coiled-coil region" evidence="6">
    <location>
        <begin position="1843"/>
        <end position="1901"/>
    </location>
</feature>
<evidence type="ECO:0000256" key="4">
    <source>
        <dbReference type="ARBA" id="ARBA00023212"/>
    </source>
</evidence>
<dbReference type="GO" id="GO:0072686">
    <property type="term" value="C:mitotic spindle"/>
    <property type="evidence" value="ECO:0007669"/>
    <property type="project" value="TreeGrafter"/>
</dbReference>
<keyword evidence="3" id="KW-0505">Motor protein</keyword>
<feature type="region of interest" description="Disordered" evidence="7">
    <location>
        <begin position="2390"/>
        <end position="2419"/>
    </location>
</feature>